<dbReference type="SUPFAM" id="SSF88659">
    <property type="entry name" value="Sigma3 and sigma4 domains of RNA polymerase sigma factors"/>
    <property type="match status" value="1"/>
</dbReference>
<dbReference type="InterPro" id="IPR013325">
    <property type="entry name" value="RNA_pol_sigma_r2"/>
</dbReference>
<name>A0A366E512_9HYPH</name>
<dbReference type="Pfam" id="PF04542">
    <property type="entry name" value="Sigma70_r2"/>
    <property type="match status" value="1"/>
</dbReference>
<dbReference type="InterPro" id="IPR007627">
    <property type="entry name" value="RNA_pol_sigma70_r2"/>
</dbReference>
<dbReference type="InterPro" id="IPR013249">
    <property type="entry name" value="RNA_pol_sigma70_r4_t2"/>
</dbReference>
<evidence type="ECO:0000313" key="8">
    <source>
        <dbReference type="EMBL" id="RBO97460.1"/>
    </source>
</evidence>
<dbReference type="InterPro" id="IPR036388">
    <property type="entry name" value="WH-like_DNA-bd_sf"/>
</dbReference>
<keyword evidence="4" id="KW-0804">Transcription</keyword>
<dbReference type="AlphaFoldDB" id="A0A366E512"/>
<evidence type="ECO:0000256" key="4">
    <source>
        <dbReference type="ARBA" id="ARBA00023163"/>
    </source>
</evidence>
<dbReference type="RefSeq" id="WP_147245498.1">
    <property type="nucleotide sequence ID" value="NZ_JBHEEG010000002.1"/>
</dbReference>
<dbReference type="OrthoDB" id="9794372at2"/>
<dbReference type="InterPro" id="IPR013324">
    <property type="entry name" value="RNA_pol_sigma_r3/r4-like"/>
</dbReference>
<feature type="domain" description="RNA polymerase sigma factor 70 region 4 type 2" evidence="7">
    <location>
        <begin position="122"/>
        <end position="174"/>
    </location>
</feature>
<reference evidence="8 9" key="1">
    <citation type="submission" date="2018-06" db="EMBL/GenBank/DDBJ databases">
        <title>Genomic Encyclopedia of Type Strains, Phase IV (KMG-IV): sequencing the most valuable type-strain genomes for metagenomic binning, comparative biology and taxonomic classification.</title>
        <authorList>
            <person name="Goeker M."/>
        </authorList>
    </citation>
    <scope>NUCLEOTIDE SEQUENCE [LARGE SCALE GENOMIC DNA]</scope>
    <source>
        <strain evidence="8 9">DSM 25619</strain>
    </source>
</reference>
<keyword evidence="3" id="KW-0731">Sigma factor</keyword>
<sequence>MDFSDPDAPHNNGQSKIVKHEDAAPDSAGHYRELHNFARSRTGDTVLAEDLVQETYLRAVNSDSSELRNMRAFLFRILNNLVTDHFRKLRRTRERFSTAEVPDIAADTQNAEDQLIARQRLKILQEAIDELPPRCRECFILRRFDELSHAEIATRMNITRSAVEKHLAAATAHCTRRMRERG</sequence>
<comment type="caution">
    <text evidence="8">The sequence shown here is derived from an EMBL/GenBank/DDBJ whole genome shotgun (WGS) entry which is preliminary data.</text>
</comment>
<dbReference type="NCBIfam" id="TIGR02937">
    <property type="entry name" value="sigma70-ECF"/>
    <property type="match status" value="1"/>
</dbReference>
<dbReference type="Proteomes" id="UP000252893">
    <property type="component" value="Unassembled WGS sequence"/>
</dbReference>
<evidence type="ECO:0000256" key="5">
    <source>
        <dbReference type="SAM" id="MobiDB-lite"/>
    </source>
</evidence>
<dbReference type="Gene3D" id="1.10.10.10">
    <property type="entry name" value="Winged helix-like DNA-binding domain superfamily/Winged helix DNA-binding domain"/>
    <property type="match status" value="1"/>
</dbReference>
<proteinExistence type="inferred from homology"/>
<organism evidence="8 9">
    <name type="scientific">Pseudochrobactrum asaccharolyticum</name>
    <dbReference type="NCBI Taxonomy" id="354351"/>
    <lineage>
        <taxon>Bacteria</taxon>
        <taxon>Pseudomonadati</taxon>
        <taxon>Pseudomonadota</taxon>
        <taxon>Alphaproteobacteria</taxon>
        <taxon>Hyphomicrobiales</taxon>
        <taxon>Brucellaceae</taxon>
        <taxon>Pseudochrobactrum</taxon>
    </lineage>
</organism>
<dbReference type="SUPFAM" id="SSF88946">
    <property type="entry name" value="Sigma2 domain of RNA polymerase sigma factors"/>
    <property type="match status" value="1"/>
</dbReference>
<evidence type="ECO:0000256" key="3">
    <source>
        <dbReference type="ARBA" id="ARBA00023082"/>
    </source>
</evidence>
<keyword evidence="2" id="KW-0805">Transcription regulation</keyword>
<dbReference type="EMBL" id="QNRH01000002">
    <property type="protein sequence ID" value="RBO97460.1"/>
    <property type="molecule type" value="Genomic_DNA"/>
</dbReference>
<feature type="region of interest" description="Disordered" evidence="5">
    <location>
        <begin position="1"/>
        <end position="25"/>
    </location>
</feature>
<comment type="similarity">
    <text evidence="1">Belongs to the sigma-70 factor family. ECF subfamily.</text>
</comment>
<evidence type="ECO:0000259" key="6">
    <source>
        <dbReference type="Pfam" id="PF04542"/>
    </source>
</evidence>
<dbReference type="Pfam" id="PF08281">
    <property type="entry name" value="Sigma70_r4_2"/>
    <property type="match status" value="1"/>
</dbReference>
<protein>
    <submittedName>
        <fullName evidence="8">RNA polymerase sigma-70 factor (ECF subfamily)</fullName>
    </submittedName>
</protein>
<evidence type="ECO:0000256" key="1">
    <source>
        <dbReference type="ARBA" id="ARBA00010641"/>
    </source>
</evidence>
<gene>
    <name evidence="8" type="ORF">DFR47_102242</name>
</gene>
<dbReference type="GO" id="GO:0006352">
    <property type="term" value="P:DNA-templated transcription initiation"/>
    <property type="evidence" value="ECO:0007669"/>
    <property type="project" value="InterPro"/>
</dbReference>
<dbReference type="InterPro" id="IPR014284">
    <property type="entry name" value="RNA_pol_sigma-70_dom"/>
</dbReference>
<accession>A0A366E512</accession>
<evidence type="ECO:0000259" key="7">
    <source>
        <dbReference type="Pfam" id="PF08281"/>
    </source>
</evidence>
<dbReference type="GO" id="GO:0016987">
    <property type="term" value="F:sigma factor activity"/>
    <property type="evidence" value="ECO:0007669"/>
    <property type="project" value="UniProtKB-KW"/>
</dbReference>
<dbReference type="PANTHER" id="PTHR43133:SF63">
    <property type="entry name" value="RNA POLYMERASE SIGMA FACTOR FECI-RELATED"/>
    <property type="match status" value="1"/>
</dbReference>
<dbReference type="CDD" id="cd06171">
    <property type="entry name" value="Sigma70_r4"/>
    <property type="match status" value="1"/>
</dbReference>
<feature type="domain" description="RNA polymerase sigma-70 region 2" evidence="6">
    <location>
        <begin position="30"/>
        <end position="92"/>
    </location>
</feature>
<evidence type="ECO:0000313" key="9">
    <source>
        <dbReference type="Proteomes" id="UP000252893"/>
    </source>
</evidence>
<dbReference type="PANTHER" id="PTHR43133">
    <property type="entry name" value="RNA POLYMERASE ECF-TYPE SIGMA FACTO"/>
    <property type="match status" value="1"/>
</dbReference>
<dbReference type="GO" id="GO:0003677">
    <property type="term" value="F:DNA binding"/>
    <property type="evidence" value="ECO:0007669"/>
    <property type="project" value="InterPro"/>
</dbReference>
<dbReference type="Gene3D" id="1.10.1740.10">
    <property type="match status" value="1"/>
</dbReference>
<dbReference type="InterPro" id="IPR039425">
    <property type="entry name" value="RNA_pol_sigma-70-like"/>
</dbReference>
<evidence type="ECO:0000256" key="2">
    <source>
        <dbReference type="ARBA" id="ARBA00023015"/>
    </source>
</evidence>
<keyword evidence="9" id="KW-1185">Reference proteome</keyword>